<evidence type="ECO:0000313" key="1">
    <source>
        <dbReference type="EMBL" id="HIS82097.1"/>
    </source>
</evidence>
<dbReference type="AlphaFoldDB" id="A0A9D1FTV0"/>
<accession>A0A9D1FTV0</accession>
<evidence type="ECO:0000313" key="2">
    <source>
        <dbReference type="Proteomes" id="UP000824139"/>
    </source>
</evidence>
<dbReference type="Proteomes" id="UP000824139">
    <property type="component" value="Unassembled WGS sequence"/>
</dbReference>
<organism evidence="1 2">
    <name type="scientific">Candidatus Scatenecus faecavium</name>
    <dbReference type="NCBI Taxonomy" id="2840915"/>
    <lineage>
        <taxon>Bacteria</taxon>
        <taxon>Candidatus Scatenecus</taxon>
    </lineage>
</organism>
<dbReference type="EMBL" id="DVJO01000017">
    <property type="protein sequence ID" value="HIS82097.1"/>
    <property type="molecule type" value="Genomic_DNA"/>
</dbReference>
<reference evidence="1" key="2">
    <citation type="journal article" date="2021" name="PeerJ">
        <title>Extensive microbial diversity within the chicken gut microbiome revealed by metagenomics and culture.</title>
        <authorList>
            <person name="Gilroy R."/>
            <person name="Ravi A."/>
            <person name="Getino M."/>
            <person name="Pursley I."/>
            <person name="Horton D.L."/>
            <person name="Alikhan N.F."/>
            <person name="Baker D."/>
            <person name="Gharbi K."/>
            <person name="Hall N."/>
            <person name="Watson M."/>
            <person name="Adriaenssens E.M."/>
            <person name="Foster-Nyarko E."/>
            <person name="Jarju S."/>
            <person name="Secka A."/>
            <person name="Antonio M."/>
            <person name="Oren A."/>
            <person name="Chaudhuri R.R."/>
            <person name="La Ragione R."/>
            <person name="Hildebrand F."/>
            <person name="Pallen M.J."/>
        </authorList>
    </citation>
    <scope>NUCLEOTIDE SEQUENCE</scope>
    <source>
        <strain evidence="1">CHK152-2994</strain>
    </source>
</reference>
<gene>
    <name evidence="1" type="ORF">IAD41_00600</name>
</gene>
<sequence>MEISILPFHTRNQTSFKGAELNKRAAQELETVVKPFLAQYKHPQYDSLMRQLAAKLQQFADSNVYIQPNYNPKQFKEVSRLKLGELDTNLEEFEYLTKKSENWFAGNNARAVAQTIKKYGLFEAPDFLSDAFGFYQKLKMDIKNGLVNMTYKKLAPEQYTKEVKLYNAQQNLFMSSSWYLDVDYYTKRIQKNLDNNSLTENIYVDSIQKISNAIKTHKRLLPNIKEATESAETINKEISVTPEDKAILNNLHKPAQRVISRNVSRFNEKVKNIKLSNEQENFLKELFKKQKAAIENLWNSIEEGKKAAFSPKEQNLQTDLHFDDDLPF</sequence>
<name>A0A9D1FTV0_9BACT</name>
<proteinExistence type="predicted"/>
<protein>
    <submittedName>
        <fullName evidence="1">Uncharacterized protein</fullName>
    </submittedName>
</protein>
<comment type="caution">
    <text evidence="1">The sequence shown here is derived from an EMBL/GenBank/DDBJ whole genome shotgun (WGS) entry which is preliminary data.</text>
</comment>
<reference evidence="1" key="1">
    <citation type="submission" date="2020-10" db="EMBL/GenBank/DDBJ databases">
        <authorList>
            <person name="Gilroy R."/>
        </authorList>
    </citation>
    <scope>NUCLEOTIDE SEQUENCE</scope>
    <source>
        <strain evidence="1">CHK152-2994</strain>
    </source>
</reference>